<dbReference type="EMBL" id="JASFZW010000005">
    <property type="protein sequence ID" value="KAK2077983.1"/>
    <property type="molecule type" value="Genomic_DNA"/>
</dbReference>
<comment type="caution">
    <text evidence="2">The sequence shown here is derived from an EMBL/GenBank/DDBJ whole genome shotgun (WGS) entry which is preliminary data.</text>
</comment>
<feature type="compositionally biased region" description="Acidic residues" evidence="1">
    <location>
        <begin position="275"/>
        <end position="298"/>
    </location>
</feature>
<evidence type="ECO:0000256" key="1">
    <source>
        <dbReference type="SAM" id="MobiDB-lite"/>
    </source>
</evidence>
<keyword evidence="3" id="KW-1185">Reference proteome</keyword>
<dbReference type="GO" id="GO:0030695">
    <property type="term" value="F:GTPase regulator activity"/>
    <property type="evidence" value="ECO:0007669"/>
    <property type="project" value="TreeGrafter"/>
</dbReference>
<evidence type="ECO:0000313" key="3">
    <source>
        <dbReference type="Proteomes" id="UP001255856"/>
    </source>
</evidence>
<evidence type="ECO:0000313" key="2">
    <source>
        <dbReference type="EMBL" id="KAK2077983.1"/>
    </source>
</evidence>
<name>A0AAD9II52_PROWI</name>
<protein>
    <submittedName>
        <fullName evidence="2">Uncharacterized protein</fullName>
    </submittedName>
</protein>
<dbReference type="Pfam" id="PF05508">
    <property type="entry name" value="Ran-binding"/>
    <property type="match status" value="1"/>
</dbReference>
<dbReference type="PANTHER" id="PTHR31010:SF2">
    <property type="entry name" value="RAN-SPECIFIC GTPASE-ACTIVATING PROTEIN 30"/>
    <property type="match status" value="1"/>
</dbReference>
<proteinExistence type="predicted"/>
<dbReference type="InterPro" id="IPR008812">
    <property type="entry name" value="Ran_GTP-bd-rel"/>
</dbReference>
<dbReference type="GO" id="GO:0005634">
    <property type="term" value="C:nucleus"/>
    <property type="evidence" value="ECO:0007669"/>
    <property type="project" value="TreeGrafter"/>
</dbReference>
<dbReference type="GO" id="GO:0005737">
    <property type="term" value="C:cytoplasm"/>
    <property type="evidence" value="ECO:0007669"/>
    <property type="project" value="TreeGrafter"/>
</dbReference>
<dbReference type="Proteomes" id="UP001255856">
    <property type="component" value="Unassembled WGS sequence"/>
</dbReference>
<gene>
    <name evidence="2" type="ORF">QBZ16_003851</name>
</gene>
<feature type="region of interest" description="Disordered" evidence="1">
    <location>
        <begin position="265"/>
        <end position="318"/>
    </location>
</feature>
<feature type="compositionally biased region" description="Low complexity" evidence="1">
    <location>
        <begin position="299"/>
        <end position="315"/>
    </location>
</feature>
<organism evidence="2 3">
    <name type="scientific">Prototheca wickerhamii</name>
    <dbReference type="NCBI Taxonomy" id="3111"/>
    <lineage>
        <taxon>Eukaryota</taxon>
        <taxon>Viridiplantae</taxon>
        <taxon>Chlorophyta</taxon>
        <taxon>core chlorophytes</taxon>
        <taxon>Trebouxiophyceae</taxon>
        <taxon>Chlorellales</taxon>
        <taxon>Chlorellaceae</taxon>
        <taxon>Prototheca</taxon>
    </lineage>
</organism>
<reference evidence="2" key="1">
    <citation type="submission" date="2021-01" db="EMBL/GenBank/DDBJ databases">
        <authorList>
            <person name="Eckstrom K.M.E."/>
        </authorList>
    </citation>
    <scope>NUCLEOTIDE SEQUENCE</scope>
    <source>
        <strain evidence="2">UVCC 0001</strain>
    </source>
</reference>
<dbReference type="AlphaFoldDB" id="A0AAD9II52"/>
<dbReference type="PANTHER" id="PTHR31010">
    <property type="entry name" value="RAN-SPECIFIC GTPASE-ACTIVATING PROTEIN 30-RELATED"/>
    <property type="match status" value="1"/>
</dbReference>
<accession>A0AAD9II52</accession>
<sequence length="364" mass="39050">MISLLGSPLVLSAATTVVKKAFEASVTTSLKGLGRTINQLYTGDVQALQDAVAVAVDILHSIDDFQNELTRWQVKRCQAQSGSSASKVREAAPSTSDVQQRLRQLIQKLDGVLPYLNLAISSLALLSPGSGPVAAGGVSPSRYAEASHILRQSAEPGAPLYSLPGHVSWHQQSRLRSDQVAQMSELAPKATLEVWRTHQPFAYEMRIVQDLDDGIFHEPDEQPLRFAFQSIAGTQGEFKPALVLRFQAPEGGAPRTFALQLRGAERQNPNFGTTEESDGSSEEPTSAEDSESGLEDDGSSGSASQSAPPTSSSSSYHDSLEALAHGTSFSVMDEWSTLGVLEYVLRLCSLESAQQDSHTALRVG</sequence>